<dbReference type="OrthoDB" id="6157921at2759"/>
<feature type="compositionally biased region" description="Basic and acidic residues" evidence="1">
    <location>
        <begin position="213"/>
        <end position="227"/>
    </location>
</feature>
<feature type="compositionally biased region" description="Low complexity" evidence="1">
    <location>
        <begin position="427"/>
        <end position="438"/>
    </location>
</feature>
<feature type="compositionally biased region" description="Basic and acidic residues" evidence="1">
    <location>
        <begin position="635"/>
        <end position="647"/>
    </location>
</feature>
<feature type="region of interest" description="Disordered" evidence="1">
    <location>
        <begin position="338"/>
        <end position="438"/>
    </location>
</feature>
<feature type="compositionally biased region" description="Basic and acidic residues" evidence="1">
    <location>
        <begin position="196"/>
        <end position="205"/>
    </location>
</feature>
<feature type="region of interest" description="Disordered" evidence="1">
    <location>
        <begin position="184"/>
        <end position="277"/>
    </location>
</feature>
<feature type="compositionally biased region" description="Low complexity" evidence="1">
    <location>
        <begin position="532"/>
        <end position="546"/>
    </location>
</feature>
<feature type="compositionally biased region" description="Polar residues" evidence="1">
    <location>
        <begin position="575"/>
        <end position="590"/>
    </location>
</feature>
<dbReference type="KEGG" id="cvn:111123652"/>
<proteinExistence type="predicted"/>
<feature type="compositionally biased region" description="Polar residues" evidence="1">
    <location>
        <begin position="307"/>
        <end position="318"/>
    </location>
</feature>
<feature type="compositionally biased region" description="Pro residues" evidence="1">
    <location>
        <begin position="83"/>
        <end position="94"/>
    </location>
</feature>
<feature type="region of interest" description="Disordered" evidence="1">
    <location>
        <begin position="450"/>
        <end position="676"/>
    </location>
</feature>
<dbReference type="GeneID" id="111123652"/>
<reference evidence="2" key="1">
    <citation type="submission" date="2024-06" db="UniProtKB">
        <authorList>
            <consortium name="RefSeq"/>
        </authorList>
    </citation>
    <scope>NUCLEOTIDE SEQUENCE [LARGE SCALE GENOMIC DNA]</scope>
</reference>
<feature type="compositionally biased region" description="Basic and acidic residues" evidence="1">
    <location>
        <begin position="555"/>
        <end position="568"/>
    </location>
</feature>
<evidence type="ECO:0000313" key="2">
    <source>
        <dbReference type="Proteomes" id="UP000694844"/>
    </source>
</evidence>
<feature type="compositionally biased region" description="Basic and acidic residues" evidence="1">
    <location>
        <begin position="259"/>
        <end position="277"/>
    </location>
</feature>
<name>A0A8B8D124_CRAVI</name>
<gene>
    <name evidence="3" type="primary">LOC111123652</name>
</gene>
<dbReference type="Proteomes" id="UP000694844">
    <property type="component" value="Chromosome 1"/>
</dbReference>
<sequence>MPDPSSSSLGPVYGTGPDYRIHEPKFHSYQVKTYDNVHHYNKAHLPLQVHRYDSLHTYDKIRTYNDIKDYSVREYKPNFYTAPKPPAPRVPTPAAPSARRPRTPDYQWAQLTVCYEEPLGPEIPIRDYKCQEYRGHQYQPVRTEYKPPKMNTLSGHHGLYQRSVDYQLTKENYYPFRKRKDIEKTVPKQPVKRIKRESAKEKEKSAASLKHVSLKESKPKSEEDKKITPVQQVKSPEPLPAKEPVKDVSPPHPAPVLVTEKRNKTPEKEKSFVNEAERNGLAVGTSVMMISASTGTDDLKRKKRCSRWTQTTPVSSPEPSIREMTPVEIVLKSVMIGIPNKKRVVTPPKEVSPQPSPQPQPQSEPHPLPQNVPPAAVVIASDHRRQRTPSPPSRRSRSRSPSPRRRSPSPRRRSPSPRSPSPRRYYRNSPNPLPLAGLAVGGVIGGAVVAPTRKRTPTPEAPLPPSKNKTPSPKPDSAKSRDIIPAAAVVVGGTVIKDNDVEHQRVQSPPVTPKAKSPSPVNRSPTPDKRTPSVVPVVPLAAASSPHRNNSPVNVKDEPQLTPKDNKDVIIPVLTPQNNTRELTPENSKTPSPSPSVSLRSLGNESPATAAVVVPLTTATERPQKEEQTVALDLHVSKESPQKETTPERPILLSPRPNQAAENDRTEAGSSRRGLPPEVVAALEAYDNVHKKTFGDQVSDYSPAAISPSASSNLPPEVIASIEAYSKMRRR</sequence>
<feature type="compositionally biased region" description="Pro residues" evidence="1">
    <location>
        <begin position="354"/>
        <end position="372"/>
    </location>
</feature>
<evidence type="ECO:0000313" key="3">
    <source>
        <dbReference type="RefSeq" id="XP_022321842.1"/>
    </source>
</evidence>
<reference evidence="3" key="2">
    <citation type="submission" date="2025-08" db="UniProtKB">
        <authorList>
            <consortium name="RefSeq"/>
        </authorList>
    </citation>
    <scope>IDENTIFICATION</scope>
    <source>
        <tissue evidence="3">Whole sample</tissue>
    </source>
</reference>
<evidence type="ECO:0000256" key="1">
    <source>
        <dbReference type="SAM" id="MobiDB-lite"/>
    </source>
</evidence>
<feature type="compositionally biased region" description="Low complexity" evidence="1">
    <location>
        <begin position="607"/>
        <end position="620"/>
    </location>
</feature>
<feature type="compositionally biased region" description="Basic residues" evidence="1">
    <location>
        <begin position="394"/>
        <end position="415"/>
    </location>
</feature>
<feature type="region of interest" description="Disordered" evidence="1">
    <location>
        <begin position="293"/>
        <end position="321"/>
    </location>
</feature>
<feature type="region of interest" description="Disordered" evidence="1">
    <location>
        <begin position="80"/>
        <end position="102"/>
    </location>
</feature>
<organism evidence="2 3">
    <name type="scientific">Crassostrea virginica</name>
    <name type="common">Eastern oyster</name>
    <dbReference type="NCBI Taxonomy" id="6565"/>
    <lineage>
        <taxon>Eukaryota</taxon>
        <taxon>Metazoa</taxon>
        <taxon>Spiralia</taxon>
        <taxon>Lophotrochozoa</taxon>
        <taxon>Mollusca</taxon>
        <taxon>Bivalvia</taxon>
        <taxon>Autobranchia</taxon>
        <taxon>Pteriomorphia</taxon>
        <taxon>Ostreida</taxon>
        <taxon>Ostreoidea</taxon>
        <taxon>Ostreidae</taxon>
        <taxon>Crassostrea</taxon>
    </lineage>
</organism>
<protein>
    <submittedName>
        <fullName evidence="3">Serine/arginine repetitive matrix protein 1-like isoform X1</fullName>
    </submittedName>
</protein>
<accession>A0A8B8D124</accession>
<keyword evidence="2" id="KW-1185">Reference proteome</keyword>
<feature type="compositionally biased region" description="Polar residues" evidence="1">
    <location>
        <begin position="597"/>
        <end position="606"/>
    </location>
</feature>
<dbReference type="AlphaFoldDB" id="A0A8B8D124"/>
<dbReference type="RefSeq" id="XP_022321842.1">
    <property type="nucleotide sequence ID" value="XM_022466134.1"/>
</dbReference>